<comment type="caution">
    <text evidence="2">The sequence shown here is derived from an EMBL/GenBank/DDBJ whole genome shotgun (WGS) entry which is preliminary data.</text>
</comment>
<protein>
    <submittedName>
        <fullName evidence="2">Uncharacterized protein</fullName>
    </submittedName>
</protein>
<evidence type="ECO:0000313" key="2">
    <source>
        <dbReference type="EMBL" id="MDX8337114.1"/>
    </source>
</evidence>
<dbReference type="RefSeq" id="WP_320314468.1">
    <property type="nucleotide sequence ID" value="NZ_JAVIKH010000020.1"/>
</dbReference>
<feature type="coiled-coil region" evidence="1">
    <location>
        <begin position="310"/>
        <end position="337"/>
    </location>
</feature>
<feature type="coiled-coil region" evidence="1">
    <location>
        <begin position="242"/>
        <end position="277"/>
    </location>
</feature>
<reference evidence="3" key="1">
    <citation type="submission" date="2023-07" db="EMBL/GenBank/DDBJ databases">
        <authorList>
            <person name="Colorado M.A."/>
            <person name="Villamil L.M."/>
            <person name="Melo J.F."/>
            <person name="Rodriguez J.A."/>
            <person name="Ruiz R.Y."/>
        </authorList>
    </citation>
    <scope>NUCLEOTIDE SEQUENCE [LARGE SCALE GENOMIC DNA]</scope>
    <source>
        <strain evidence="3">C33</strain>
    </source>
</reference>
<evidence type="ECO:0000256" key="1">
    <source>
        <dbReference type="SAM" id="Coils"/>
    </source>
</evidence>
<keyword evidence="3" id="KW-1185">Reference proteome</keyword>
<dbReference type="Proteomes" id="UP001279681">
    <property type="component" value="Unassembled WGS sequence"/>
</dbReference>
<accession>A0ABU4WD15</accession>
<gene>
    <name evidence="2" type="ORF">RFV38_11540</name>
</gene>
<evidence type="ECO:0000313" key="3">
    <source>
        <dbReference type="Proteomes" id="UP001279681"/>
    </source>
</evidence>
<sequence length="371" mass="43056">MKIEKAKTIGIPTYEGVIGIGSEDLDKVNILTKIILKAIKLGVSLERLEILIKIPKYLLEEDLKKLDERGIVERKGDIYCLTEIGETNYSILEVIEEFNRLKKEVIVDRYTSKVFFKDSLKNNYISTEDKENYEKFHIDKEIYKLETGKFITQLFYNLSPANSKNIVIKFLQESGFNLNEDIIENLYVQVTLNTNIQGYILGNLKESLVFNTISNLNRDVLVERPYFKVKAIPSFKSVVGLKKDVKEAIQKLNLENSELLSEKAKNLVSKIEILKKESVTYYDPLEKIYLENCLKSEVDTKISEKKIFKIEEKALKIKALEFENEFLQEIKNKYQNDLEIKYSAQPNNIIQKIAAEELIDFYEEVLKNGLC</sequence>
<dbReference type="EMBL" id="JAVIKH010000020">
    <property type="protein sequence ID" value="MDX8337114.1"/>
    <property type="molecule type" value="Genomic_DNA"/>
</dbReference>
<name>A0ABU4WD15_9FUSO</name>
<organism evidence="2 3">
    <name type="scientific">Candidatus Cetobacterium colombiensis</name>
    <dbReference type="NCBI Taxonomy" id="3073100"/>
    <lineage>
        <taxon>Bacteria</taxon>
        <taxon>Fusobacteriati</taxon>
        <taxon>Fusobacteriota</taxon>
        <taxon>Fusobacteriia</taxon>
        <taxon>Fusobacteriales</taxon>
        <taxon>Fusobacteriaceae</taxon>
        <taxon>Cetobacterium</taxon>
    </lineage>
</organism>
<proteinExistence type="predicted"/>
<keyword evidence="1" id="KW-0175">Coiled coil</keyword>